<dbReference type="RefSeq" id="WP_136840738.1">
    <property type="nucleotide sequence ID" value="NZ_SUPL01000001.1"/>
</dbReference>
<evidence type="ECO:0000313" key="2">
    <source>
        <dbReference type="Proteomes" id="UP000307657"/>
    </source>
</evidence>
<proteinExistence type="predicted"/>
<organism evidence="1 2">
    <name type="scientific">Pontimicrobium aquaticum</name>
    <dbReference type="NCBI Taxonomy" id="2565367"/>
    <lineage>
        <taxon>Bacteria</taxon>
        <taxon>Pseudomonadati</taxon>
        <taxon>Bacteroidota</taxon>
        <taxon>Flavobacteriia</taxon>
        <taxon>Flavobacteriales</taxon>
        <taxon>Flavobacteriaceae</taxon>
        <taxon>Pontimicrobium</taxon>
    </lineage>
</organism>
<dbReference type="Proteomes" id="UP000307657">
    <property type="component" value="Unassembled WGS sequence"/>
</dbReference>
<evidence type="ECO:0000313" key="1">
    <source>
        <dbReference type="EMBL" id="TJY38165.1"/>
    </source>
</evidence>
<reference evidence="1 2" key="1">
    <citation type="submission" date="2019-04" db="EMBL/GenBank/DDBJ databases">
        <title>Lacinutrix sp. nov., isolated from marine water.</title>
        <authorList>
            <person name="Kim W."/>
        </authorList>
    </citation>
    <scope>NUCLEOTIDE SEQUENCE [LARGE SCALE GENOMIC DNA]</scope>
    <source>
        <strain evidence="1 2">CAU 1491</strain>
    </source>
</reference>
<dbReference type="AlphaFoldDB" id="A0A4U0F156"/>
<comment type="caution">
    <text evidence="1">The sequence shown here is derived from an EMBL/GenBank/DDBJ whole genome shotgun (WGS) entry which is preliminary data.</text>
</comment>
<name>A0A4U0F156_9FLAO</name>
<gene>
    <name evidence="1" type="ORF">E5167_02610</name>
</gene>
<dbReference type="EMBL" id="SUPL01000001">
    <property type="protein sequence ID" value="TJY38165.1"/>
    <property type="molecule type" value="Genomic_DNA"/>
</dbReference>
<sequence length="94" mass="10478">MNKKAIALIFSILFVALISAPSIISAIDDSVDISILYSITEEENENFKLTLPDSDLSDTEKVFASNTTKQLEYRNKKYSTPHLNLSSPPPEVNM</sequence>
<accession>A0A4U0F156</accession>
<keyword evidence="2" id="KW-1185">Reference proteome</keyword>
<protein>
    <submittedName>
        <fullName evidence="1">Uncharacterized protein</fullName>
    </submittedName>
</protein>
<dbReference type="OrthoDB" id="1450082at2"/>